<evidence type="ECO:0000256" key="3">
    <source>
        <dbReference type="ARBA" id="ARBA00022806"/>
    </source>
</evidence>
<dbReference type="GO" id="GO:0004386">
    <property type="term" value="F:helicase activity"/>
    <property type="evidence" value="ECO:0007669"/>
    <property type="project" value="UniProtKB-KW"/>
</dbReference>
<dbReference type="PANTHER" id="PTHR14950">
    <property type="entry name" value="DICER-RELATED"/>
    <property type="match status" value="1"/>
</dbReference>
<proteinExistence type="predicted"/>
<feature type="non-terminal residue" evidence="6">
    <location>
        <position position="386"/>
    </location>
</feature>
<dbReference type="Proteomes" id="UP000703661">
    <property type="component" value="Unassembled WGS sequence"/>
</dbReference>
<dbReference type="SUPFAM" id="SSF69065">
    <property type="entry name" value="RNase III domain-like"/>
    <property type="match status" value="2"/>
</dbReference>
<comment type="caution">
    <text evidence="6">The sequence shown here is derived from an EMBL/GenBank/DDBJ whole genome shotgun (WGS) entry which is preliminary data.</text>
</comment>
<evidence type="ECO:0000313" key="7">
    <source>
        <dbReference type="Proteomes" id="UP000703661"/>
    </source>
</evidence>
<dbReference type="GO" id="GO:0006396">
    <property type="term" value="P:RNA processing"/>
    <property type="evidence" value="ECO:0007669"/>
    <property type="project" value="InterPro"/>
</dbReference>
<dbReference type="InterPro" id="IPR038248">
    <property type="entry name" value="Dicer_dimer_sf"/>
</dbReference>
<organism evidence="6 7">
    <name type="scientific">Entomortierella chlamydospora</name>
    <dbReference type="NCBI Taxonomy" id="101097"/>
    <lineage>
        <taxon>Eukaryota</taxon>
        <taxon>Fungi</taxon>
        <taxon>Fungi incertae sedis</taxon>
        <taxon>Mucoromycota</taxon>
        <taxon>Mortierellomycotina</taxon>
        <taxon>Mortierellomycetes</taxon>
        <taxon>Mortierellales</taxon>
        <taxon>Mortierellaceae</taxon>
        <taxon>Entomortierella</taxon>
    </lineage>
</organism>
<keyword evidence="1" id="KW-0547">Nucleotide-binding</keyword>
<evidence type="ECO:0000313" key="6">
    <source>
        <dbReference type="EMBL" id="KAG0006414.1"/>
    </source>
</evidence>
<dbReference type="CDD" id="cd00593">
    <property type="entry name" value="RIBOc"/>
    <property type="match status" value="1"/>
</dbReference>
<dbReference type="PROSITE" id="PS50142">
    <property type="entry name" value="RNASE_3_2"/>
    <property type="match status" value="1"/>
</dbReference>
<dbReference type="Pfam" id="PF03368">
    <property type="entry name" value="Dicer_dimer"/>
    <property type="match status" value="1"/>
</dbReference>
<feature type="domain" description="RNase III" evidence="5">
    <location>
        <begin position="296"/>
        <end position="386"/>
    </location>
</feature>
<dbReference type="AlphaFoldDB" id="A0A9P6MKS6"/>
<name>A0A9P6MKS6_9FUNG</name>
<dbReference type="PROSITE" id="PS00517">
    <property type="entry name" value="RNASE_3_1"/>
    <property type="match status" value="1"/>
</dbReference>
<dbReference type="GO" id="GO:0004525">
    <property type="term" value="F:ribonuclease III activity"/>
    <property type="evidence" value="ECO:0007669"/>
    <property type="project" value="InterPro"/>
</dbReference>
<keyword evidence="7" id="KW-1185">Reference proteome</keyword>
<keyword evidence="2" id="KW-0378">Hydrolase</keyword>
<dbReference type="Gene3D" id="3.30.160.380">
    <property type="entry name" value="Dicer dimerisation domain"/>
    <property type="match status" value="1"/>
</dbReference>
<dbReference type="Gene3D" id="1.10.1520.10">
    <property type="entry name" value="Ribonuclease III domain"/>
    <property type="match status" value="1"/>
</dbReference>
<evidence type="ECO:0000256" key="2">
    <source>
        <dbReference type="ARBA" id="ARBA00022801"/>
    </source>
</evidence>
<reference evidence="6" key="1">
    <citation type="journal article" date="2020" name="Fungal Divers.">
        <title>Resolving the Mortierellaceae phylogeny through synthesis of multi-gene phylogenetics and phylogenomics.</title>
        <authorList>
            <person name="Vandepol N."/>
            <person name="Liber J."/>
            <person name="Desiro A."/>
            <person name="Na H."/>
            <person name="Kennedy M."/>
            <person name="Barry K."/>
            <person name="Grigoriev I.V."/>
            <person name="Miller A.N."/>
            <person name="O'Donnell K."/>
            <person name="Stajich J.E."/>
            <person name="Bonito G."/>
        </authorList>
    </citation>
    <scope>NUCLEOTIDE SEQUENCE</scope>
    <source>
        <strain evidence="6">NRRL 2769</strain>
    </source>
</reference>
<dbReference type="EMBL" id="JAAAID010002621">
    <property type="protein sequence ID" value="KAG0006414.1"/>
    <property type="molecule type" value="Genomic_DNA"/>
</dbReference>
<keyword evidence="4" id="KW-0067">ATP-binding</keyword>
<evidence type="ECO:0000259" key="5">
    <source>
        <dbReference type="PROSITE" id="PS50142"/>
    </source>
</evidence>
<dbReference type="InterPro" id="IPR000999">
    <property type="entry name" value="RNase_III_dom"/>
</dbReference>
<dbReference type="Pfam" id="PF00636">
    <property type="entry name" value="Ribonuclease_3"/>
    <property type="match status" value="1"/>
</dbReference>
<dbReference type="InterPro" id="IPR036389">
    <property type="entry name" value="RNase_III_sf"/>
</dbReference>
<sequence length="386" mass="42818">MITLPTIHCSDPIFHTIPLTDGCYIRTISQYCQVIGSRRPIYSLKGTKDGLCICNLMLPGDASCAVIQVKTKRCHAKSVATRDACAKLIEKGEMDENLALLKVPNVTPGNRNFENVRLSESRQRELGLLPVPIEMLHVALESNSGDIISSSWEVLGDAFLKFFWGSYFFARHQGDLEGALTTRIQNETHRAAVMEYFVSSGLGWNVCTGSRPTAYGVRRATDIIQRVIGAAVVHGKVNTAMGITRALGAGVDTALTLINNIRVVYQLNRVIDLDVLIMIHNAKIPRTIDTETAEIMQKVQEALGYQFKDTQLLLDAMTHKDAKMETSYDRLEFLGDAVLEIAVVECYYRKCPDAPLEDFKDFKRRVLSNNALGSVYASLGLEDAII</sequence>
<gene>
    <name evidence="6" type="primary">DCL2_2</name>
    <name evidence="6" type="ORF">BGZ80_005310</name>
</gene>
<keyword evidence="3" id="KW-0347">Helicase</keyword>
<dbReference type="InterPro" id="IPR005034">
    <property type="entry name" value="Dicer_dimerisation"/>
</dbReference>
<accession>A0A9P6MKS6</accession>
<evidence type="ECO:0000256" key="1">
    <source>
        <dbReference type="ARBA" id="ARBA00022741"/>
    </source>
</evidence>
<protein>
    <submittedName>
        <fullName evidence="6">Dicer-like protein 2</fullName>
    </submittedName>
</protein>
<evidence type="ECO:0000256" key="4">
    <source>
        <dbReference type="ARBA" id="ARBA00022840"/>
    </source>
</evidence>
<dbReference type="GO" id="GO:0005524">
    <property type="term" value="F:ATP binding"/>
    <property type="evidence" value="ECO:0007669"/>
    <property type="project" value="UniProtKB-KW"/>
</dbReference>